<feature type="region of interest" description="Disordered" evidence="1">
    <location>
        <begin position="232"/>
        <end position="262"/>
    </location>
</feature>
<organism evidence="2 3">
    <name type="scientific">Schizosaccharomyces osmophilus</name>
    <dbReference type="NCBI Taxonomy" id="2545709"/>
    <lineage>
        <taxon>Eukaryota</taxon>
        <taxon>Fungi</taxon>
        <taxon>Dikarya</taxon>
        <taxon>Ascomycota</taxon>
        <taxon>Taphrinomycotina</taxon>
        <taxon>Schizosaccharomycetes</taxon>
        <taxon>Schizosaccharomycetales</taxon>
        <taxon>Schizosaccharomycetaceae</taxon>
        <taxon>Schizosaccharomyces</taxon>
    </lineage>
</organism>
<keyword evidence="3" id="KW-1185">Reference proteome</keyword>
<dbReference type="GeneID" id="80877245"/>
<dbReference type="KEGG" id="som:SOMG_03767"/>
<dbReference type="AlphaFoldDB" id="A0AAE9WDN1"/>
<feature type="compositionally biased region" description="Polar residues" evidence="1">
    <location>
        <begin position="235"/>
        <end position="244"/>
    </location>
</feature>
<sequence length="262" mass="29591">MFPENFPEDGVSLNRKKSSFWKRLSQDFGPEKPRRSRHVPSYSVSDFPSDLHPTRAAPEPPKGRLTQYARRFSNRVKTLFSKNTPPSSHSSPSSITFFQNNNHHRLPVQTEIVPSPSDLDCNYQVHTPNRLITERTFTKGQLPRKKSFHIGRSRSLNIRPESTSISFPLHLYKEDTSGSNPRLALHTRTSASSTFSSVPSTSFDNESRQFSPVECLHTVPSRKTEGYASILNRRSAPNSPSSLNLGEWDATPLANIQERSAD</sequence>
<dbReference type="Proteomes" id="UP001212411">
    <property type="component" value="Chromosome 2"/>
</dbReference>
<name>A0AAE9WDN1_9SCHI</name>
<evidence type="ECO:0000313" key="3">
    <source>
        <dbReference type="Proteomes" id="UP001212411"/>
    </source>
</evidence>
<evidence type="ECO:0000256" key="1">
    <source>
        <dbReference type="SAM" id="MobiDB-lite"/>
    </source>
</evidence>
<proteinExistence type="predicted"/>
<evidence type="ECO:0000313" key="2">
    <source>
        <dbReference type="EMBL" id="WBW74441.1"/>
    </source>
</evidence>
<gene>
    <name evidence="2" type="ORF">SOMG_03767</name>
</gene>
<dbReference type="RefSeq" id="XP_056038684.1">
    <property type="nucleotide sequence ID" value="XM_056182556.1"/>
</dbReference>
<reference evidence="2 3" key="1">
    <citation type="journal article" date="2023" name="G3 (Bethesda)">
        <title>A high-quality reference genome for the fission yeast Schizosaccharomyces osmophilus.</title>
        <authorList>
            <person name="Jia G.S."/>
            <person name="Zhang W.C."/>
            <person name="Liang Y."/>
            <person name="Liu X.H."/>
            <person name="Rhind N."/>
            <person name="Pidoux A."/>
            <person name="Brysch-Herzberg M."/>
            <person name="Du L.L."/>
        </authorList>
    </citation>
    <scope>NUCLEOTIDE SEQUENCE [LARGE SCALE GENOMIC DNA]</scope>
    <source>
        <strain evidence="2 3">CBS 15793</strain>
    </source>
</reference>
<feature type="region of interest" description="Disordered" evidence="1">
    <location>
        <begin position="24"/>
        <end position="63"/>
    </location>
</feature>
<protein>
    <submittedName>
        <fullName evidence="2">Rac GTPase binding</fullName>
    </submittedName>
</protein>
<accession>A0AAE9WDN1</accession>
<dbReference type="EMBL" id="CP115612">
    <property type="protein sequence ID" value="WBW74441.1"/>
    <property type="molecule type" value="Genomic_DNA"/>
</dbReference>